<reference evidence="2" key="1">
    <citation type="submission" date="2016-10" db="EMBL/GenBank/DDBJ databases">
        <authorList>
            <person name="Varghese N."/>
            <person name="Submissions S."/>
        </authorList>
    </citation>
    <scope>NUCLEOTIDE SEQUENCE [LARGE SCALE GENOMIC DNA]</scope>
    <source>
        <strain evidence="2">CGMCC 4.3530</strain>
    </source>
</reference>
<dbReference type="Proteomes" id="UP000199529">
    <property type="component" value="Unassembled WGS sequence"/>
</dbReference>
<sequence length="40" mass="4104">MIAALVTDPPRERLALATSSGTWAPLLAAAAKHAGWSLGM</sequence>
<proteinExistence type="predicted"/>
<dbReference type="AlphaFoldDB" id="A0A1H3TZE9"/>
<organism evidence="1 2">
    <name type="scientific">Saccharopolyspora shandongensis</name>
    <dbReference type="NCBI Taxonomy" id="418495"/>
    <lineage>
        <taxon>Bacteria</taxon>
        <taxon>Bacillati</taxon>
        <taxon>Actinomycetota</taxon>
        <taxon>Actinomycetes</taxon>
        <taxon>Pseudonocardiales</taxon>
        <taxon>Pseudonocardiaceae</taxon>
        <taxon>Saccharopolyspora</taxon>
    </lineage>
</organism>
<evidence type="ECO:0000313" key="1">
    <source>
        <dbReference type="EMBL" id="SDZ55634.1"/>
    </source>
</evidence>
<protein>
    <submittedName>
        <fullName evidence="1">Uncharacterized protein</fullName>
    </submittedName>
</protein>
<gene>
    <name evidence="1" type="ORF">SAMN05216215_109811</name>
</gene>
<name>A0A1H3TZE9_9PSEU</name>
<keyword evidence="2" id="KW-1185">Reference proteome</keyword>
<dbReference type="RefSeq" id="WP_281247501.1">
    <property type="nucleotide sequence ID" value="NZ_FNOK01000098.1"/>
</dbReference>
<accession>A0A1H3TZE9</accession>
<evidence type="ECO:0000313" key="2">
    <source>
        <dbReference type="Proteomes" id="UP000199529"/>
    </source>
</evidence>
<dbReference type="EMBL" id="FNOK01000098">
    <property type="protein sequence ID" value="SDZ55634.1"/>
    <property type="molecule type" value="Genomic_DNA"/>
</dbReference>